<dbReference type="Gene3D" id="3.40.190.10">
    <property type="entry name" value="Periplasmic binding protein-like II"/>
    <property type="match status" value="2"/>
</dbReference>
<comment type="caution">
    <text evidence="4">The sequence shown here is derived from an EMBL/GenBank/DDBJ whole genome shotgun (WGS) entry which is preliminary data.</text>
</comment>
<evidence type="ECO:0000256" key="2">
    <source>
        <dbReference type="ARBA" id="ARBA00010742"/>
    </source>
</evidence>
<evidence type="ECO:0000256" key="1">
    <source>
        <dbReference type="ARBA" id="ARBA00004418"/>
    </source>
</evidence>
<dbReference type="PANTHER" id="PTHR30024:SF47">
    <property type="entry name" value="TAURINE-BINDING PERIPLASMIC PROTEIN"/>
    <property type="match status" value="1"/>
</dbReference>
<keyword evidence="3" id="KW-0732">Signal</keyword>
<dbReference type="OrthoDB" id="286202at2"/>
<proteinExistence type="inferred from homology"/>
<dbReference type="AlphaFoldDB" id="A0A364VC15"/>
<name>A0A364VC15_9CORY</name>
<dbReference type="GO" id="GO:0042918">
    <property type="term" value="P:alkanesulfonate transmembrane transport"/>
    <property type="evidence" value="ECO:0007669"/>
    <property type="project" value="TreeGrafter"/>
</dbReference>
<evidence type="ECO:0000256" key="3">
    <source>
        <dbReference type="ARBA" id="ARBA00022729"/>
    </source>
</evidence>
<dbReference type="Proteomes" id="UP000251047">
    <property type="component" value="Unassembled WGS sequence"/>
</dbReference>
<protein>
    <submittedName>
        <fullName evidence="4">Glycine/betaine ABC transporter substrate-binding protein</fullName>
    </submittedName>
</protein>
<reference evidence="4 5" key="1">
    <citation type="journal article" date="2018" name="Syst. Appl. Microbiol.">
        <title>Corynebacterium heidelbergense sp. nov., isolated from the preen glands of Egyptian geese (Alopochen aegyptiacus).</title>
        <authorList>
            <person name="Braun M.S."/>
            <person name="Wang E."/>
            <person name="Zimmermann S."/>
            <person name="Wink M."/>
        </authorList>
    </citation>
    <scope>NUCLEOTIDE SEQUENCE [LARGE SCALE GENOMIC DNA]</scope>
    <source>
        <strain evidence="4 5">DSM 104638</strain>
    </source>
</reference>
<comment type="similarity">
    <text evidence="2">Belongs to the bacterial solute-binding protein SsuA/TauA family.</text>
</comment>
<dbReference type="SUPFAM" id="SSF53850">
    <property type="entry name" value="Periplasmic binding protein-like II"/>
    <property type="match status" value="1"/>
</dbReference>
<gene>
    <name evidence="4" type="ORF">CWC39_04745</name>
</gene>
<accession>A0A364VC15</accession>
<organism evidence="4 5">
    <name type="scientific">Corynebacterium heidelbergense</name>
    <dbReference type="NCBI Taxonomy" id="2055947"/>
    <lineage>
        <taxon>Bacteria</taxon>
        <taxon>Bacillati</taxon>
        <taxon>Actinomycetota</taxon>
        <taxon>Actinomycetes</taxon>
        <taxon>Mycobacteriales</taxon>
        <taxon>Corynebacteriaceae</taxon>
        <taxon>Corynebacterium</taxon>
    </lineage>
</organism>
<comment type="subcellular location">
    <subcellularLocation>
        <location evidence="1">Periplasm</location>
    </subcellularLocation>
</comment>
<evidence type="ECO:0000313" key="4">
    <source>
        <dbReference type="EMBL" id="RAV34164.1"/>
    </source>
</evidence>
<dbReference type="EMBL" id="PHQP01000026">
    <property type="protein sequence ID" value="RAV34164.1"/>
    <property type="molecule type" value="Genomic_DNA"/>
</dbReference>
<dbReference type="Pfam" id="PF13379">
    <property type="entry name" value="NMT1_2"/>
    <property type="match status" value="1"/>
</dbReference>
<evidence type="ECO:0000313" key="5">
    <source>
        <dbReference type="Proteomes" id="UP000251047"/>
    </source>
</evidence>
<dbReference type="GO" id="GO:0042597">
    <property type="term" value="C:periplasmic space"/>
    <property type="evidence" value="ECO:0007669"/>
    <property type="project" value="UniProtKB-SubCell"/>
</dbReference>
<dbReference type="PANTHER" id="PTHR30024">
    <property type="entry name" value="ALIPHATIC SULFONATES-BINDING PROTEIN-RELATED"/>
    <property type="match status" value="1"/>
</dbReference>
<dbReference type="RefSeq" id="WP_112769362.1">
    <property type="nucleotide sequence ID" value="NZ_CP063191.1"/>
</dbReference>
<sequence length="375" mass="39556">MNKHHNATPSTDSPRRHRSLWRTAAAVGAAALSLSLAACVGPPASHWAKQAQQECPWQPDSSIRTTATIAYQGIPNGDLIVKDRRILETCMPNAKVEWKRFDAGADVLQGFGSGSLDLGLLGSSLVARGASEPLELDLVVPWAFDVIGDAEALVVKDTNAKQITDLRGKTIAASFGSTSHFSLLNALKGAGMDANRDVKLINLAPDKMLSGWQSNQIDAAWVWDPTLSQLAKDGHIITSSKATAEAGAPTYDMAAGTRQFVEGNTQFMEQWARAQNYAAEEIAKDPKAAAASIAVELGASGADVEKQLRGYEYPTAAKQASPAILGGKAGETLTSTADFLKQNNLIDAPAGEATFRRVLAPQPAAAASAPAANQK</sequence>